<evidence type="ECO:0000313" key="1">
    <source>
        <dbReference type="EMBL" id="EDM63544.1"/>
    </source>
</evidence>
<dbReference type="Proteomes" id="UP000004016">
    <property type="component" value="Unassembled WGS sequence"/>
</dbReference>
<dbReference type="AlphaFoldDB" id="A6BFY8"/>
<sequence length="104" mass="11698">MEVDYMDVATMVAINNLNMVTVMAVQAANNVITIVNGERMEEDMDGSMLDQYMGKECTISLFNEVGAIKGKLMDADIQWVKVDTKKGTQLINRNMVRNITFDNK</sequence>
<protein>
    <submittedName>
        <fullName evidence="1">Uncharacterized protein</fullName>
    </submittedName>
</protein>
<dbReference type="HOGENOM" id="CLU_2245668_0_0_9"/>
<gene>
    <name evidence="1" type="ORF">DORLON_01210</name>
</gene>
<organism evidence="1 2">
    <name type="scientific">Dorea longicatena DSM 13814</name>
    <dbReference type="NCBI Taxonomy" id="411462"/>
    <lineage>
        <taxon>Bacteria</taxon>
        <taxon>Bacillati</taxon>
        <taxon>Bacillota</taxon>
        <taxon>Clostridia</taxon>
        <taxon>Lachnospirales</taxon>
        <taxon>Lachnospiraceae</taxon>
        <taxon>Dorea</taxon>
    </lineage>
</organism>
<reference evidence="1 2" key="1">
    <citation type="submission" date="2007-03" db="EMBL/GenBank/DDBJ databases">
        <authorList>
            <person name="Fulton L."/>
            <person name="Clifton S."/>
            <person name="Fulton B."/>
            <person name="Xu J."/>
            <person name="Minx P."/>
            <person name="Pepin K.H."/>
            <person name="Johnson M."/>
            <person name="Thiruvilangam P."/>
            <person name="Bhonagiri V."/>
            <person name="Nash W.E."/>
            <person name="Mardis E.R."/>
            <person name="Wilson R.K."/>
        </authorList>
    </citation>
    <scope>NUCLEOTIDE SEQUENCE [LARGE SCALE GENOMIC DNA]</scope>
    <source>
        <strain evidence="1 2">DSM 13814</strain>
    </source>
</reference>
<accession>A6BFY8</accession>
<reference evidence="1 2" key="2">
    <citation type="submission" date="2007-04" db="EMBL/GenBank/DDBJ databases">
        <title>Draft genome sequence of Dorea longicatena (DSM 13814).</title>
        <authorList>
            <person name="Sudarsanam P."/>
            <person name="Ley R."/>
            <person name="Guruge J."/>
            <person name="Turnbaugh P.J."/>
            <person name="Mahowald M."/>
            <person name="Liep D."/>
            <person name="Gordon J."/>
        </authorList>
    </citation>
    <scope>NUCLEOTIDE SEQUENCE [LARGE SCALE GENOMIC DNA]</scope>
    <source>
        <strain evidence="1 2">DSM 13814</strain>
    </source>
</reference>
<proteinExistence type="predicted"/>
<evidence type="ECO:0000313" key="2">
    <source>
        <dbReference type="Proteomes" id="UP000004016"/>
    </source>
</evidence>
<comment type="caution">
    <text evidence="1">The sequence shown here is derived from an EMBL/GenBank/DDBJ whole genome shotgun (WGS) entry which is preliminary data.</text>
</comment>
<dbReference type="EMBL" id="AAXB02000004">
    <property type="protein sequence ID" value="EDM63544.1"/>
    <property type="molecule type" value="Genomic_DNA"/>
</dbReference>
<name>A6BFY8_9FIRM</name>